<evidence type="ECO:0000256" key="5">
    <source>
        <dbReference type="ARBA" id="ARBA00022692"/>
    </source>
</evidence>
<evidence type="ECO:0000256" key="3">
    <source>
        <dbReference type="ARBA" id="ARBA00022448"/>
    </source>
</evidence>
<dbReference type="Pfam" id="PF02028">
    <property type="entry name" value="BCCT"/>
    <property type="match status" value="1"/>
</dbReference>
<feature type="transmembrane region" description="Helical" evidence="8">
    <location>
        <begin position="249"/>
        <end position="270"/>
    </location>
</feature>
<evidence type="ECO:0000256" key="6">
    <source>
        <dbReference type="ARBA" id="ARBA00022989"/>
    </source>
</evidence>
<feature type="transmembrane region" description="Helical" evidence="8">
    <location>
        <begin position="207"/>
        <end position="229"/>
    </location>
</feature>
<protein>
    <submittedName>
        <fullName evidence="9">Transporter</fullName>
    </submittedName>
</protein>
<name>A0ABQ5W1R5_9HYPH</name>
<feature type="transmembrane region" description="Helical" evidence="8">
    <location>
        <begin position="337"/>
        <end position="354"/>
    </location>
</feature>
<keyword evidence="4" id="KW-1003">Cell membrane</keyword>
<feature type="transmembrane region" description="Helical" evidence="8">
    <location>
        <begin position="165"/>
        <end position="186"/>
    </location>
</feature>
<comment type="subcellular location">
    <subcellularLocation>
        <location evidence="1">Cell membrane</location>
        <topology evidence="1">Multi-pass membrane protein</topology>
    </subcellularLocation>
</comment>
<evidence type="ECO:0000256" key="2">
    <source>
        <dbReference type="ARBA" id="ARBA00005658"/>
    </source>
</evidence>
<keyword evidence="3" id="KW-0813">Transport</keyword>
<feature type="transmembrane region" description="Helical" evidence="8">
    <location>
        <begin position="34"/>
        <end position="52"/>
    </location>
</feature>
<evidence type="ECO:0000313" key="10">
    <source>
        <dbReference type="Proteomes" id="UP001156691"/>
    </source>
</evidence>
<keyword evidence="5 8" id="KW-0812">Transmembrane</keyword>
<reference evidence="10" key="1">
    <citation type="journal article" date="2019" name="Int. J. Syst. Evol. Microbiol.">
        <title>The Global Catalogue of Microorganisms (GCM) 10K type strain sequencing project: providing services to taxonomists for standard genome sequencing and annotation.</title>
        <authorList>
            <consortium name="The Broad Institute Genomics Platform"/>
            <consortium name="The Broad Institute Genome Sequencing Center for Infectious Disease"/>
            <person name="Wu L."/>
            <person name="Ma J."/>
        </authorList>
    </citation>
    <scope>NUCLEOTIDE SEQUENCE [LARGE SCALE GENOMIC DNA]</scope>
    <source>
        <strain evidence="10">NBRC 112416</strain>
    </source>
</reference>
<dbReference type="InterPro" id="IPR018093">
    <property type="entry name" value="BCCT_CS"/>
</dbReference>
<keyword evidence="7 8" id="KW-0472">Membrane</keyword>
<dbReference type="PANTHER" id="PTHR30047:SF7">
    <property type="entry name" value="HIGH-AFFINITY CHOLINE TRANSPORT PROTEIN"/>
    <property type="match status" value="1"/>
</dbReference>
<accession>A0ABQ5W1R5</accession>
<dbReference type="NCBIfam" id="TIGR00842">
    <property type="entry name" value="bcct"/>
    <property type="match status" value="1"/>
</dbReference>
<organism evidence="9 10">
    <name type="scientific">Devosia nitrariae</name>
    <dbReference type="NCBI Taxonomy" id="2071872"/>
    <lineage>
        <taxon>Bacteria</taxon>
        <taxon>Pseudomonadati</taxon>
        <taxon>Pseudomonadota</taxon>
        <taxon>Alphaproteobacteria</taxon>
        <taxon>Hyphomicrobiales</taxon>
        <taxon>Devosiaceae</taxon>
        <taxon>Devosia</taxon>
    </lineage>
</organism>
<feature type="transmembrane region" description="Helical" evidence="8">
    <location>
        <begin position="72"/>
        <end position="90"/>
    </location>
</feature>
<sequence length="691" mass="74420">MKPEAPFAVLPTEDSVGADSFGDRMSRFVINPPVFFGSVAIIGLFVAVGVVFPGQAEAIFGAMQGWVLGAFGWWYLLSVAIFLGSVILIAASRFGNLKLGPDDATPDFRYVSWVAMLFAAGMGIGLMYFAVGEPMTHFAAPPEAEPLSIAAQRQALSVTFFHWGFHAWAIYAVVGLSLAYFGYRYNLPLTVRSGLYPLLKERINGPIGHAVDIFAICGTLFGIATSLGFGVLQINAGLSYLLEVPNNTLVQIVLITIITAVATISVVTGVDKGIRRLSELNLGVALLLMLFVLVAGPTALLLRDLVQNIGFYLDTIVLRTFNIYAYEPRPWIDAWTLFYWAWWISWSPFVGMFIARISRGRTVREFVVAVLFIPAGFTFLWMTVFGNTAIHIDTTVANGALAVAVSEDLSVALFQFFQYLPLPALTSSLAVLLVAIFFITSSDSGSLVVDTIAAGGETQTTALQRVFWCVLEGLIAAVLLVAGGLAALQSATIATALPFSLIMLVLIWSLFTGMKSDLAQQRVGQGASTPSAHPAAGLTWQRRLGLILNAPGEKQVIGYIADVVTPALQNVAREMEERGRAATVSDGGGEHSVALTIPASGVRDFLYGVQLTAHRLPAFSALEAAQADLRFEARTFFSDGSRGYDLMGMTQDQVIADVLVQFDRYLQLIQSPEASLLAGAPEHAAEADSSR</sequence>
<comment type="caution">
    <text evidence="9">The sequence shown here is derived from an EMBL/GenBank/DDBJ whole genome shotgun (WGS) entry which is preliminary data.</text>
</comment>
<feature type="transmembrane region" description="Helical" evidence="8">
    <location>
        <begin position="282"/>
        <end position="302"/>
    </location>
</feature>
<evidence type="ECO:0000256" key="7">
    <source>
        <dbReference type="ARBA" id="ARBA00023136"/>
    </source>
</evidence>
<dbReference type="PROSITE" id="PS01303">
    <property type="entry name" value="BCCT"/>
    <property type="match status" value="1"/>
</dbReference>
<evidence type="ECO:0000256" key="1">
    <source>
        <dbReference type="ARBA" id="ARBA00004651"/>
    </source>
</evidence>
<comment type="similarity">
    <text evidence="2">Belongs to the BCCT transporter (TC 2.A.15) family.</text>
</comment>
<feature type="transmembrane region" description="Helical" evidence="8">
    <location>
        <begin position="416"/>
        <end position="439"/>
    </location>
</feature>
<feature type="transmembrane region" description="Helical" evidence="8">
    <location>
        <begin position="466"/>
        <end position="487"/>
    </location>
</feature>
<feature type="transmembrane region" description="Helical" evidence="8">
    <location>
        <begin position="110"/>
        <end position="131"/>
    </location>
</feature>
<keyword evidence="6 8" id="KW-1133">Transmembrane helix</keyword>
<evidence type="ECO:0000256" key="4">
    <source>
        <dbReference type="ARBA" id="ARBA00022475"/>
    </source>
</evidence>
<proteinExistence type="inferred from homology"/>
<dbReference type="InterPro" id="IPR000060">
    <property type="entry name" value="BCCT_transptr"/>
</dbReference>
<dbReference type="PANTHER" id="PTHR30047">
    <property type="entry name" value="HIGH-AFFINITY CHOLINE TRANSPORT PROTEIN-RELATED"/>
    <property type="match status" value="1"/>
</dbReference>
<keyword evidence="10" id="KW-1185">Reference proteome</keyword>
<evidence type="ECO:0000256" key="8">
    <source>
        <dbReference type="SAM" id="Phobius"/>
    </source>
</evidence>
<gene>
    <name evidence="9" type="ORF">GCM10010862_12640</name>
</gene>
<dbReference type="EMBL" id="BSNS01000007">
    <property type="protein sequence ID" value="GLQ54005.1"/>
    <property type="molecule type" value="Genomic_DNA"/>
</dbReference>
<feature type="transmembrane region" description="Helical" evidence="8">
    <location>
        <begin position="493"/>
        <end position="511"/>
    </location>
</feature>
<feature type="transmembrane region" description="Helical" evidence="8">
    <location>
        <begin position="366"/>
        <end position="384"/>
    </location>
</feature>
<dbReference type="Proteomes" id="UP001156691">
    <property type="component" value="Unassembled WGS sequence"/>
</dbReference>
<evidence type="ECO:0000313" key="9">
    <source>
        <dbReference type="EMBL" id="GLQ54005.1"/>
    </source>
</evidence>